<evidence type="ECO:0000256" key="1">
    <source>
        <dbReference type="SAM" id="SignalP"/>
    </source>
</evidence>
<dbReference type="Proteomes" id="UP000050940">
    <property type="component" value="Unassembled WGS sequence"/>
</dbReference>
<evidence type="ECO:0000313" key="2">
    <source>
        <dbReference type="EMBL" id="KRG87509.1"/>
    </source>
</evidence>
<comment type="caution">
    <text evidence="2">The sequence shown here is derived from an EMBL/GenBank/DDBJ whole genome shotgun (WGS) entry which is preliminary data.</text>
</comment>
<reference evidence="2 3" key="1">
    <citation type="submission" date="2015-05" db="EMBL/GenBank/DDBJ databases">
        <title>Genome sequencing and analysis of members of genus Stenotrophomonas.</title>
        <authorList>
            <person name="Patil P.P."/>
            <person name="Midha S."/>
            <person name="Patil P.B."/>
        </authorList>
    </citation>
    <scope>NUCLEOTIDE SEQUENCE [LARGE SCALE GENOMIC DNA]</scope>
    <source>
        <strain evidence="2 3">JCM 16244</strain>
    </source>
</reference>
<evidence type="ECO:0008006" key="4">
    <source>
        <dbReference type="Google" id="ProtNLM"/>
    </source>
</evidence>
<sequence>MRWIIVLLSSAVAGSAAAEGIYIEFLWSKTPQGAIARQETRQFLTEGGHEHQVCVAANAKETDVGGLWVEFLDADGRRVSLEEHADYPGTKRCYPANLGKDGAPGVWTARARLGDGRAQERTVRVDPRIEDSPYHLERGVPYVAGRPNYDGSIPPAEWSGRLVWAMDVDPQGRVTHVEVEVAEGVGERIRDRAIAAGYLSLFPPDPARAATPLRARRSLSFAPE</sequence>
<keyword evidence="3" id="KW-1185">Reference proteome</keyword>
<keyword evidence="1" id="KW-0732">Signal</keyword>
<dbReference type="PATRIC" id="fig|659018.3.peg.795"/>
<dbReference type="EMBL" id="LDJP01000022">
    <property type="protein sequence ID" value="KRG87509.1"/>
    <property type="molecule type" value="Genomic_DNA"/>
</dbReference>
<protein>
    <recommendedName>
        <fullName evidence="4">TonB C-terminal domain-containing protein</fullName>
    </recommendedName>
</protein>
<dbReference type="STRING" id="659018.ABB34_04465"/>
<accession>A0A0R0E0Y7</accession>
<dbReference type="AlphaFoldDB" id="A0A0R0E0Y7"/>
<evidence type="ECO:0000313" key="3">
    <source>
        <dbReference type="Proteomes" id="UP000050940"/>
    </source>
</evidence>
<feature type="chain" id="PRO_5006396588" description="TonB C-terminal domain-containing protein" evidence="1">
    <location>
        <begin position="19"/>
        <end position="224"/>
    </location>
</feature>
<name>A0A0R0E0Y7_9GAMM</name>
<gene>
    <name evidence="2" type="ORF">ABB34_04465</name>
</gene>
<organism evidence="2 3">
    <name type="scientific">Stenotrophomonas daejeonensis</name>
    <dbReference type="NCBI Taxonomy" id="659018"/>
    <lineage>
        <taxon>Bacteria</taxon>
        <taxon>Pseudomonadati</taxon>
        <taxon>Pseudomonadota</taxon>
        <taxon>Gammaproteobacteria</taxon>
        <taxon>Lysobacterales</taxon>
        <taxon>Lysobacteraceae</taxon>
        <taxon>Stenotrophomonas</taxon>
    </lineage>
</organism>
<proteinExistence type="predicted"/>
<feature type="signal peptide" evidence="1">
    <location>
        <begin position="1"/>
        <end position="18"/>
    </location>
</feature>